<keyword evidence="2" id="KW-0067">ATP-binding</keyword>
<dbReference type="Pfam" id="PF12705">
    <property type="entry name" value="PDDEXK_1"/>
    <property type="match status" value="1"/>
</dbReference>
<keyword evidence="1" id="KW-0227">DNA damage</keyword>
<accession>A0ABT4RNG3</accession>
<keyword evidence="2" id="KW-0378">Hydrolase</keyword>
<name>A0ABT4RNG3_9ACTN</name>
<dbReference type="InterPro" id="IPR011604">
    <property type="entry name" value="PDDEXK-like_dom_sf"/>
</dbReference>
<evidence type="ECO:0000313" key="6">
    <source>
        <dbReference type="Proteomes" id="UP001147700"/>
    </source>
</evidence>
<keyword evidence="3" id="KW-0234">DNA repair</keyword>
<keyword evidence="2" id="KW-0547">Nucleotide-binding</keyword>
<gene>
    <name evidence="5" type="ORF">OJ962_21555</name>
</gene>
<comment type="caution">
    <text evidence="5">The sequence shown here is derived from an EMBL/GenBank/DDBJ whole genome shotgun (WGS) entry which is preliminary data.</text>
</comment>
<protein>
    <submittedName>
        <fullName evidence="5">PD-(D/E)XK nuclease family protein</fullName>
    </submittedName>
</protein>
<keyword evidence="6" id="KW-1185">Reference proteome</keyword>
<dbReference type="RefSeq" id="WP_202955978.1">
    <property type="nucleotide sequence ID" value="NZ_JAPCID010000033.1"/>
</dbReference>
<dbReference type="InterPro" id="IPR038726">
    <property type="entry name" value="PDDEXK_AddAB-type"/>
</dbReference>
<sequence>MSALAAPTPAARPPTGAELAARIQIPRRLPVRYDGQRLQHLSHSSYTKFLLCPDDWRRQYLKGDRPPPSGHMFLGARVDDALSTYYRHQLEHGERLTLDQVHDAYRDHWTRELAEEAAKQGVRFDLELDEARAFTLGLEAIALTMRELVPRLGRPVAIQRELSYTLAPGLEWTIQGFLDLETLRADDDRPDVVPAIVDYKVKNTLHSQAKADQDPQAGLYLAGRWLSGQPAEHFCFAQIGKPGKRRKTMNTSLVVTRRTPAQLRTTLVRIAQAASQISALYERYGPDDPWGFADPSGWKCSARYCGHYTRCPGGGGI</sequence>
<organism evidence="5 6">
    <name type="scientific">Solirubrobacter deserti</name>
    <dbReference type="NCBI Taxonomy" id="2282478"/>
    <lineage>
        <taxon>Bacteria</taxon>
        <taxon>Bacillati</taxon>
        <taxon>Actinomycetota</taxon>
        <taxon>Thermoleophilia</taxon>
        <taxon>Solirubrobacterales</taxon>
        <taxon>Solirubrobacteraceae</taxon>
        <taxon>Solirubrobacter</taxon>
    </lineage>
</organism>
<evidence type="ECO:0000256" key="1">
    <source>
        <dbReference type="ARBA" id="ARBA00022763"/>
    </source>
</evidence>
<evidence type="ECO:0000256" key="2">
    <source>
        <dbReference type="ARBA" id="ARBA00022806"/>
    </source>
</evidence>
<dbReference type="EMBL" id="JAPCID010000033">
    <property type="protein sequence ID" value="MDA0140104.1"/>
    <property type="molecule type" value="Genomic_DNA"/>
</dbReference>
<evidence type="ECO:0000313" key="5">
    <source>
        <dbReference type="EMBL" id="MDA0140104.1"/>
    </source>
</evidence>
<evidence type="ECO:0000256" key="3">
    <source>
        <dbReference type="ARBA" id="ARBA00023204"/>
    </source>
</evidence>
<evidence type="ECO:0000259" key="4">
    <source>
        <dbReference type="Pfam" id="PF12705"/>
    </source>
</evidence>
<keyword evidence="2" id="KW-0347">Helicase</keyword>
<proteinExistence type="predicted"/>
<reference evidence="5" key="1">
    <citation type="submission" date="2022-10" db="EMBL/GenBank/DDBJ databases">
        <title>The WGS of Solirubrobacter sp. CPCC 204708.</title>
        <authorList>
            <person name="Jiang Z."/>
        </authorList>
    </citation>
    <scope>NUCLEOTIDE SEQUENCE</scope>
    <source>
        <strain evidence="5">CPCC 204708</strain>
    </source>
</reference>
<dbReference type="Gene3D" id="3.90.320.10">
    <property type="match status" value="1"/>
</dbReference>
<dbReference type="Proteomes" id="UP001147700">
    <property type="component" value="Unassembled WGS sequence"/>
</dbReference>
<feature type="domain" description="PD-(D/E)XK endonuclease-like" evidence="4">
    <location>
        <begin position="40"/>
        <end position="312"/>
    </location>
</feature>